<dbReference type="SUPFAM" id="SSF54427">
    <property type="entry name" value="NTF2-like"/>
    <property type="match status" value="1"/>
</dbReference>
<feature type="chain" id="PRO_5004794770" description="DUF4440 domain-containing protein" evidence="1">
    <location>
        <begin position="25"/>
        <end position="168"/>
    </location>
</feature>
<evidence type="ECO:0000313" key="3">
    <source>
        <dbReference type="EMBL" id="AHG93322.1"/>
    </source>
</evidence>
<keyword evidence="1" id="KW-0732">Signal</keyword>
<dbReference type="InterPro" id="IPR027843">
    <property type="entry name" value="DUF4440"/>
</dbReference>
<evidence type="ECO:0000256" key="1">
    <source>
        <dbReference type="SAM" id="SignalP"/>
    </source>
</evidence>
<name>W0RS89_9BACT</name>
<dbReference type="EMBL" id="CP007130">
    <property type="protein sequence ID" value="AHG93322.1"/>
    <property type="molecule type" value="Genomic_DNA"/>
</dbReference>
<dbReference type="KEGG" id="gba:J421_5787"/>
<geneLocation type="plasmid" evidence="3 4">
    <name>2</name>
</geneLocation>
<dbReference type="HOGENOM" id="CLU_1584113_0_0_0"/>
<dbReference type="RefSeq" id="WP_158508970.1">
    <property type="nucleotide sequence ID" value="NZ_CP007130.1"/>
</dbReference>
<dbReference type="Pfam" id="PF14534">
    <property type="entry name" value="DUF4440"/>
    <property type="match status" value="1"/>
</dbReference>
<gene>
    <name evidence="3" type="ORF">J421_5787</name>
</gene>
<proteinExistence type="predicted"/>
<dbReference type="OrthoDB" id="7375616at2"/>
<keyword evidence="3" id="KW-0614">Plasmid</keyword>
<feature type="signal peptide" evidence="1">
    <location>
        <begin position="1"/>
        <end position="24"/>
    </location>
</feature>
<dbReference type="InParanoid" id="W0RS89"/>
<sequence length="168" mass="18006">MIARHARAVVALAALVLVVPEARAQGGAACAPSDSAAEATIRTRLADWVEATNRGDRAAARDVWAPAVVGWFPSAAVFGDSAAFAEAGLTFDRSAPPSATTFELRIDQVDVGGRMAAVHDVWTETRRLPGGRSVRRVIRGSELWRCSADGKWRIARYVSAPEPWAVVR</sequence>
<protein>
    <recommendedName>
        <fullName evidence="2">DUF4440 domain-containing protein</fullName>
    </recommendedName>
</protein>
<dbReference type="AlphaFoldDB" id="W0RS89"/>
<evidence type="ECO:0000313" key="4">
    <source>
        <dbReference type="Proteomes" id="UP000019151"/>
    </source>
</evidence>
<keyword evidence="4" id="KW-1185">Reference proteome</keyword>
<feature type="domain" description="DUF4440" evidence="2">
    <location>
        <begin position="41"/>
        <end position="154"/>
    </location>
</feature>
<reference evidence="3 4" key="1">
    <citation type="journal article" date="2014" name="Genome Announc.">
        <title>Genome Sequence and Methylome of Soil Bacterium Gemmatirosa kalamazoonensis KBS708T, a Member of the Rarely Cultivated Gemmatimonadetes Phylum.</title>
        <authorList>
            <person name="Debruyn J.M."/>
            <person name="Radosevich M."/>
            <person name="Wommack K.E."/>
            <person name="Polson S.W."/>
            <person name="Hauser L.J."/>
            <person name="Fawaz M.N."/>
            <person name="Korlach J."/>
            <person name="Tsai Y.C."/>
        </authorList>
    </citation>
    <scope>NUCLEOTIDE SEQUENCE [LARGE SCALE GENOMIC DNA]</scope>
    <source>
        <strain evidence="3 4">KBS708</strain>
        <plasmid evidence="4">Plasmid 2</plasmid>
    </source>
</reference>
<accession>W0RS89</accession>
<dbReference type="Proteomes" id="UP000019151">
    <property type="component" value="Plasmid 2"/>
</dbReference>
<dbReference type="Gene3D" id="3.10.450.50">
    <property type="match status" value="1"/>
</dbReference>
<evidence type="ECO:0000259" key="2">
    <source>
        <dbReference type="Pfam" id="PF14534"/>
    </source>
</evidence>
<dbReference type="InterPro" id="IPR032710">
    <property type="entry name" value="NTF2-like_dom_sf"/>
</dbReference>
<organism evidence="3 4">
    <name type="scientific">Gemmatirosa kalamazoonensis</name>
    <dbReference type="NCBI Taxonomy" id="861299"/>
    <lineage>
        <taxon>Bacteria</taxon>
        <taxon>Pseudomonadati</taxon>
        <taxon>Gemmatimonadota</taxon>
        <taxon>Gemmatimonadia</taxon>
        <taxon>Gemmatimonadales</taxon>
        <taxon>Gemmatimonadaceae</taxon>
        <taxon>Gemmatirosa</taxon>
    </lineage>
</organism>